<dbReference type="GO" id="GO:0031966">
    <property type="term" value="C:mitochondrial membrane"/>
    <property type="evidence" value="ECO:0007669"/>
    <property type="project" value="UniProtKB-SubCell"/>
</dbReference>
<gene>
    <name evidence="8" type="primary">RCF1</name>
    <name evidence="8" type="ORF">EHS24_002594</name>
</gene>
<dbReference type="Proteomes" id="UP000279236">
    <property type="component" value="Unassembled WGS sequence"/>
</dbReference>
<keyword evidence="5 6" id="KW-0472">Membrane</keyword>
<evidence type="ECO:0000313" key="9">
    <source>
        <dbReference type="Proteomes" id="UP000279236"/>
    </source>
</evidence>
<evidence type="ECO:0000256" key="5">
    <source>
        <dbReference type="ARBA" id="ARBA00023136"/>
    </source>
</evidence>
<dbReference type="GeneID" id="39587137"/>
<dbReference type="OrthoDB" id="6604018at2759"/>
<sequence length="156" mass="17240">MTSPMPADNPVEHKPYTYWQHGWDKCKQQPFVPIGAAATTVALLGATASLRSGNRQRFQTFLRLRVVAQGVTVLAMVVGAYFLTNKAEEAKEARHRALIGLPPPERPVVDDNAHLYPTRNKTKVSDFTSRLRDAEKQQAIDDAAATKDKIAAAKNE</sequence>
<evidence type="ECO:0000256" key="1">
    <source>
        <dbReference type="ARBA" id="ARBA00004325"/>
    </source>
</evidence>
<dbReference type="Pfam" id="PF04588">
    <property type="entry name" value="HIG_1_N"/>
    <property type="match status" value="1"/>
</dbReference>
<dbReference type="RefSeq" id="XP_028473285.1">
    <property type="nucleotide sequence ID" value="XM_028618329.1"/>
</dbReference>
<keyword evidence="9" id="KW-1185">Reference proteome</keyword>
<comment type="subcellular location">
    <subcellularLocation>
        <location evidence="1">Mitochondrion membrane</location>
    </subcellularLocation>
</comment>
<keyword evidence="3 6" id="KW-1133">Transmembrane helix</keyword>
<feature type="domain" description="HIG1" evidence="7">
    <location>
        <begin position="3"/>
        <end position="94"/>
    </location>
</feature>
<organism evidence="8 9">
    <name type="scientific">Apiotrichum porosum</name>
    <dbReference type="NCBI Taxonomy" id="105984"/>
    <lineage>
        <taxon>Eukaryota</taxon>
        <taxon>Fungi</taxon>
        <taxon>Dikarya</taxon>
        <taxon>Basidiomycota</taxon>
        <taxon>Agaricomycotina</taxon>
        <taxon>Tremellomycetes</taxon>
        <taxon>Trichosporonales</taxon>
        <taxon>Trichosporonaceae</taxon>
        <taxon>Apiotrichum</taxon>
    </lineage>
</organism>
<feature type="transmembrane region" description="Helical" evidence="6">
    <location>
        <begin position="62"/>
        <end position="83"/>
    </location>
</feature>
<dbReference type="PROSITE" id="PS51503">
    <property type="entry name" value="HIG1"/>
    <property type="match status" value="1"/>
</dbReference>
<evidence type="ECO:0000256" key="4">
    <source>
        <dbReference type="ARBA" id="ARBA00023128"/>
    </source>
</evidence>
<dbReference type="STRING" id="105984.A0A427XH04"/>
<evidence type="ECO:0000256" key="2">
    <source>
        <dbReference type="ARBA" id="ARBA00022692"/>
    </source>
</evidence>
<dbReference type="EMBL" id="RSCE01000013">
    <property type="protein sequence ID" value="RSH78138.1"/>
    <property type="molecule type" value="Genomic_DNA"/>
</dbReference>
<name>A0A427XH04_9TREE</name>
<dbReference type="PANTHER" id="PTHR12297:SF3">
    <property type="entry name" value="HIG1 DOMAIN FAMILY MEMBER 1A"/>
    <property type="match status" value="1"/>
</dbReference>
<evidence type="ECO:0000313" key="8">
    <source>
        <dbReference type="EMBL" id="RSH78138.1"/>
    </source>
</evidence>
<feature type="transmembrane region" description="Helical" evidence="6">
    <location>
        <begin position="31"/>
        <end position="50"/>
    </location>
</feature>
<dbReference type="GO" id="GO:0097250">
    <property type="term" value="P:mitochondrial respirasome assembly"/>
    <property type="evidence" value="ECO:0007669"/>
    <property type="project" value="TreeGrafter"/>
</dbReference>
<dbReference type="AlphaFoldDB" id="A0A427XH04"/>
<dbReference type="InterPro" id="IPR007667">
    <property type="entry name" value="Hypoxia_induced_domain"/>
</dbReference>
<reference evidence="8 9" key="1">
    <citation type="submission" date="2018-11" db="EMBL/GenBank/DDBJ databases">
        <title>Genome sequence of Apiotrichum porosum DSM 27194.</title>
        <authorList>
            <person name="Aliyu H."/>
            <person name="Gorte O."/>
            <person name="Ochsenreither K."/>
        </authorList>
    </citation>
    <scope>NUCLEOTIDE SEQUENCE [LARGE SCALE GENOMIC DNA]</scope>
    <source>
        <strain evidence="8 9">DSM 27194</strain>
    </source>
</reference>
<keyword evidence="4" id="KW-0496">Mitochondrion</keyword>
<comment type="caution">
    <text evidence="8">The sequence shown here is derived from an EMBL/GenBank/DDBJ whole genome shotgun (WGS) entry which is preliminary data.</text>
</comment>
<dbReference type="PANTHER" id="PTHR12297">
    <property type="entry name" value="HYPOXIA-INDUCBILE GENE 1 HIG1 -RELATED"/>
    <property type="match status" value="1"/>
</dbReference>
<evidence type="ECO:0000256" key="3">
    <source>
        <dbReference type="ARBA" id="ARBA00022989"/>
    </source>
</evidence>
<keyword evidence="2 6" id="KW-0812">Transmembrane</keyword>
<dbReference type="InterPro" id="IPR050355">
    <property type="entry name" value="RCF1"/>
</dbReference>
<dbReference type="Gene3D" id="6.10.140.1320">
    <property type="match status" value="1"/>
</dbReference>
<evidence type="ECO:0000259" key="7">
    <source>
        <dbReference type="PROSITE" id="PS51503"/>
    </source>
</evidence>
<proteinExistence type="predicted"/>
<accession>A0A427XH04</accession>
<protein>
    <submittedName>
        <fullName evidence="8">Respiratory supercomplex factor 1, mitochondrial</fullName>
    </submittedName>
</protein>
<evidence type="ECO:0000256" key="6">
    <source>
        <dbReference type="SAM" id="Phobius"/>
    </source>
</evidence>